<reference evidence="5" key="2">
    <citation type="submission" date="2011-02" db="EMBL/GenBank/DDBJ databases">
        <authorList>
            <person name="MacLean D."/>
        </authorList>
    </citation>
    <scope>NUCLEOTIDE SEQUENCE</scope>
</reference>
<organism evidence="5">
    <name type="scientific">Albugo laibachii Nc14</name>
    <dbReference type="NCBI Taxonomy" id="890382"/>
    <lineage>
        <taxon>Eukaryota</taxon>
        <taxon>Sar</taxon>
        <taxon>Stramenopiles</taxon>
        <taxon>Oomycota</taxon>
        <taxon>Peronosporomycetes</taxon>
        <taxon>Albuginales</taxon>
        <taxon>Albuginaceae</taxon>
        <taxon>Albugo</taxon>
    </lineage>
</organism>
<dbReference type="InterPro" id="IPR003653">
    <property type="entry name" value="Peptidase_C48_C"/>
</dbReference>
<evidence type="ECO:0000256" key="1">
    <source>
        <dbReference type="ARBA" id="ARBA00005234"/>
    </source>
</evidence>
<dbReference type="GO" id="GO:0008234">
    <property type="term" value="F:cysteine-type peptidase activity"/>
    <property type="evidence" value="ECO:0007669"/>
    <property type="project" value="InterPro"/>
</dbReference>
<gene>
    <name evidence="5" type="primary">AlNc14C45G3646</name>
    <name evidence="5" type="ORF">ALNC14_042300</name>
</gene>
<reference evidence="5" key="1">
    <citation type="journal article" date="2011" name="PLoS Biol.">
        <title>Gene gain and loss during evolution of obligate parasitism in the white rust pathogen of Arabidopsis thaliana.</title>
        <authorList>
            <person name="Kemen E."/>
            <person name="Gardiner A."/>
            <person name="Schultz-Larsen T."/>
            <person name="Kemen A.C."/>
            <person name="Balmuth A.L."/>
            <person name="Robert-Seilaniantz A."/>
            <person name="Bailey K."/>
            <person name="Holub E."/>
            <person name="Studholme D.J."/>
            <person name="Maclean D."/>
            <person name="Jones J.D."/>
        </authorList>
    </citation>
    <scope>NUCLEOTIDE SEQUENCE</scope>
</reference>
<evidence type="ECO:0000313" key="5">
    <source>
        <dbReference type="EMBL" id="CCA18087.1"/>
    </source>
</evidence>
<sequence>MHQEQLSFVTVQQILSDVTTYRLAAEVLRKFSIHPIPTVTKTPNAFNASTSKRAPLRLSDIVQVLPKTMLTKCRTQIFKLQKKNARLAENQAAVEIPGIGIYTPLLLNLMSRWHKAVAVLDQVDAAEEWLKSFEGEPMIGFERSLSSEVPHEFGESAAQSESDSSETDLLSLVGKSPLMDGAVAAVLRRLFQAEKGVTLMPALLAEATDCDGIREMFRGVFDNNVTAHVFVPLNLGNAHWCGIVVHLSRQEILCYDPMASSYTLAARKVALELSRLYAQHYGIRFRVRAYEASSGIQDDTYNCSVFLMLFAEETILGKRAGRVFEIQESIQALVAVWYKLTIDNFPNDDKCKLLKTTLAYRLLYGLKGKNLECVMQQALNQKTAGGLDVYTYTHGKENTITVPMQRKVIRYEEMIGVIESLRDIGVTPFMISASHEDYLLVARQVFGIKIDFYHMIGSELSLKKTKAGFANAGKSKANTVSKIRDIVLKKSLDTNVAKSCVPKLVVWLE</sequence>
<proteinExistence type="inferred from homology"/>
<keyword evidence="3" id="KW-0378">Hydrolase</keyword>
<dbReference type="PROSITE" id="PS50600">
    <property type="entry name" value="ULP_PROTEASE"/>
    <property type="match status" value="1"/>
</dbReference>
<dbReference type="Pfam" id="PF02902">
    <property type="entry name" value="Peptidase_C48"/>
    <property type="match status" value="1"/>
</dbReference>
<dbReference type="InterPro" id="IPR023214">
    <property type="entry name" value="HAD_sf"/>
</dbReference>
<feature type="domain" description="Ubiquitin-like protease family profile" evidence="4">
    <location>
        <begin position="162"/>
        <end position="314"/>
    </location>
</feature>
<comment type="similarity">
    <text evidence="1">Belongs to the peptidase C48 family.</text>
</comment>
<evidence type="ECO:0000256" key="3">
    <source>
        <dbReference type="ARBA" id="ARBA00022801"/>
    </source>
</evidence>
<dbReference type="SUPFAM" id="SSF54001">
    <property type="entry name" value="Cysteine proteinases"/>
    <property type="match status" value="1"/>
</dbReference>
<evidence type="ECO:0000256" key="2">
    <source>
        <dbReference type="ARBA" id="ARBA00022670"/>
    </source>
</evidence>
<evidence type="ECO:0000259" key="4">
    <source>
        <dbReference type="PROSITE" id="PS50600"/>
    </source>
</evidence>
<dbReference type="AlphaFoldDB" id="F0WAB7"/>
<dbReference type="Gene3D" id="3.40.395.10">
    <property type="entry name" value="Adenoviral Proteinase, Chain A"/>
    <property type="match status" value="1"/>
</dbReference>
<dbReference type="EMBL" id="FR824090">
    <property type="protein sequence ID" value="CCA18087.1"/>
    <property type="molecule type" value="Genomic_DNA"/>
</dbReference>
<dbReference type="InterPro" id="IPR038765">
    <property type="entry name" value="Papain-like_cys_pep_sf"/>
</dbReference>
<protein>
    <submittedName>
        <fullName evidence="5">Uncharacterized protein AlNc14C45G3646</fullName>
    </submittedName>
</protein>
<dbReference type="GO" id="GO:0006508">
    <property type="term" value="P:proteolysis"/>
    <property type="evidence" value="ECO:0007669"/>
    <property type="project" value="UniProtKB-KW"/>
</dbReference>
<keyword evidence="2" id="KW-0645">Protease</keyword>
<dbReference type="HOGENOM" id="CLU_535778_0_0_1"/>
<dbReference type="Gene3D" id="3.40.50.1000">
    <property type="entry name" value="HAD superfamily/HAD-like"/>
    <property type="match status" value="1"/>
</dbReference>
<accession>F0WAB7</accession>
<name>F0WAB7_9STRA</name>